<keyword evidence="4" id="KW-0808">Transferase</keyword>
<sequence length="268" mass="28615">MFEQMKKIKGKLSVVGLGPGCADLITPRAISAIESADLVVGLDELLAQVEHLLPGKEVVTSSRSEEVPRALAAVSAALKGRRVALLASGDPGVYSIGSLAQAALRDQSWHRGSSSQFEIIPGIPSAQSCASLIGVPLGHDNCTISLSDLLSSWDDIKSKIAFAARADFAITLYNPSGKNSQNQMVEVREILLQHLSACVPVAIIKSAYQPDQSIVLSDLMHFLAHNIDGDSTVIIGNTRSYIYEGLMGTHRGYGETYDLVTGELRKAD</sequence>
<accession>A0A2V1GVB5</accession>
<keyword evidence="5" id="KW-0949">S-adenosyl-L-methionine</keyword>
<evidence type="ECO:0000256" key="4">
    <source>
        <dbReference type="ARBA" id="ARBA00022679"/>
    </source>
</evidence>
<dbReference type="Gene3D" id="3.40.1010.10">
    <property type="entry name" value="Cobalt-precorrin-4 Transmethylase, Domain 1"/>
    <property type="match status" value="1"/>
</dbReference>
<dbReference type="UniPathway" id="UPA00148"/>
<evidence type="ECO:0000256" key="5">
    <source>
        <dbReference type="ARBA" id="ARBA00022691"/>
    </source>
</evidence>
<name>A0A2V1GVB5_9GAMM</name>
<proteinExistence type="predicted"/>
<evidence type="ECO:0000256" key="2">
    <source>
        <dbReference type="ARBA" id="ARBA00022573"/>
    </source>
</evidence>
<dbReference type="GO" id="GO:0008168">
    <property type="term" value="F:methyltransferase activity"/>
    <property type="evidence" value="ECO:0007669"/>
    <property type="project" value="UniProtKB-KW"/>
</dbReference>
<dbReference type="EMBL" id="QDDL01000014">
    <property type="protein sequence ID" value="PVZ63934.1"/>
    <property type="molecule type" value="Genomic_DNA"/>
</dbReference>
<dbReference type="CDD" id="cd11646">
    <property type="entry name" value="Precorrin_3B_C17_MT"/>
    <property type="match status" value="1"/>
</dbReference>
<dbReference type="GO" id="GO:0032259">
    <property type="term" value="P:methylation"/>
    <property type="evidence" value="ECO:0007669"/>
    <property type="project" value="UniProtKB-KW"/>
</dbReference>
<comment type="caution">
    <text evidence="7">The sequence shown here is derived from an EMBL/GenBank/DDBJ whole genome shotgun (WGS) entry which is preliminary data.</text>
</comment>
<dbReference type="AlphaFoldDB" id="A0A2V1GVB5"/>
<protein>
    <recommendedName>
        <fullName evidence="6">Tetrapyrrole methylase domain-containing protein</fullName>
    </recommendedName>
</protein>
<evidence type="ECO:0000313" key="7">
    <source>
        <dbReference type="EMBL" id="PVZ63934.1"/>
    </source>
</evidence>
<dbReference type="InterPro" id="IPR006363">
    <property type="entry name" value="Cbl_synth_CobJ/CibH_dom"/>
</dbReference>
<dbReference type="Pfam" id="PF00590">
    <property type="entry name" value="TP_methylase"/>
    <property type="match status" value="1"/>
</dbReference>
<evidence type="ECO:0000259" key="6">
    <source>
        <dbReference type="Pfam" id="PF00590"/>
    </source>
</evidence>
<keyword evidence="8" id="KW-1185">Reference proteome</keyword>
<dbReference type="InterPro" id="IPR000878">
    <property type="entry name" value="4pyrrol_Mease"/>
</dbReference>
<keyword evidence="2" id="KW-0169">Cobalamin biosynthesis</keyword>
<dbReference type="PANTHER" id="PTHR47036">
    <property type="entry name" value="COBALT-FACTOR III C(17)-METHYLTRANSFERASE-RELATED"/>
    <property type="match status" value="1"/>
</dbReference>
<dbReference type="Gene3D" id="3.30.950.10">
    <property type="entry name" value="Methyltransferase, Cobalt-precorrin-4 Transmethylase, Domain 2"/>
    <property type="match status" value="1"/>
</dbReference>
<keyword evidence="3" id="KW-0489">Methyltransferase</keyword>
<evidence type="ECO:0000256" key="1">
    <source>
        <dbReference type="ARBA" id="ARBA00004953"/>
    </source>
</evidence>
<organism evidence="7 8">
    <name type="scientific">Pelagibaculum spongiae</name>
    <dbReference type="NCBI Taxonomy" id="2080658"/>
    <lineage>
        <taxon>Bacteria</taxon>
        <taxon>Pseudomonadati</taxon>
        <taxon>Pseudomonadota</taxon>
        <taxon>Gammaproteobacteria</taxon>
        <taxon>Oceanospirillales</taxon>
        <taxon>Pelagibaculum</taxon>
    </lineage>
</organism>
<dbReference type="InterPro" id="IPR014777">
    <property type="entry name" value="4pyrrole_Mease_sub1"/>
</dbReference>
<feature type="domain" description="Tetrapyrrole methylase" evidence="6">
    <location>
        <begin position="11"/>
        <end position="218"/>
    </location>
</feature>
<evidence type="ECO:0000313" key="8">
    <source>
        <dbReference type="Proteomes" id="UP000244906"/>
    </source>
</evidence>
<dbReference type="PANTHER" id="PTHR47036:SF1">
    <property type="entry name" value="COBALT-FACTOR III C(17)-METHYLTRANSFERASE-RELATED"/>
    <property type="match status" value="1"/>
</dbReference>
<dbReference type="SUPFAM" id="SSF53790">
    <property type="entry name" value="Tetrapyrrole methylase"/>
    <property type="match status" value="1"/>
</dbReference>
<gene>
    <name evidence="7" type="ORF">DC094_20655</name>
</gene>
<dbReference type="InterPro" id="IPR035996">
    <property type="entry name" value="4pyrrol_Methylase_sf"/>
</dbReference>
<dbReference type="GO" id="GO:0009236">
    <property type="term" value="P:cobalamin biosynthetic process"/>
    <property type="evidence" value="ECO:0007669"/>
    <property type="project" value="UniProtKB-UniPathway"/>
</dbReference>
<evidence type="ECO:0000256" key="3">
    <source>
        <dbReference type="ARBA" id="ARBA00022603"/>
    </source>
</evidence>
<dbReference type="InterPro" id="IPR051810">
    <property type="entry name" value="Precorrin_MeTrfase"/>
</dbReference>
<comment type="pathway">
    <text evidence="1">Cofactor biosynthesis; adenosylcobalamin biosynthesis.</text>
</comment>
<reference evidence="7 8" key="1">
    <citation type="submission" date="2018-04" db="EMBL/GenBank/DDBJ databases">
        <title>Thalassorhabdus spongiae gen. nov., sp. nov., isolated from a marine sponge in South-West Iceland.</title>
        <authorList>
            <person name="Knobloch S."/>
            <person name="Daussin A."/>
            <person name="Johannsson R."/>
            <person name="Marteinsson V.T."/>
        </authorList>
    </citation>
    <scope>NUCLEOTIDE SEQUENCE [LARGE SCALE GENOMIC DNA]</scope>
    <source>
        <strain evidence="7 8">Hp12</strain>
    </source>
</reference>
<dbReference type="InterPro" id="IPR014776">
    <property type="entry name" value="4pyrrole_Mease_sub2"/>
</dbReference>
<dbReference type="Proteomes" id="UP000244906">
    <property type="component" value="Unassembled WGS sequence"/>
</dbReference>